<gene>
    <name evidence="2" type="primary">LOC108019701</name>
</gene>
<evidence type="ECO:0000313" key="1">
    <source>
        <dbReference type="Proteomes" id="UP001652628"/>
    </source>
</evidence>
<dbReference type="Proteomes" id="UP001652628">
    <property type="component" value="Chromosome 2R"/>
</dbReference>
<dbReference type="RefSeq" id="XP_016943084.2">
    <property type="nucleotide sequence ID" value="XM_017087595.4"/>
</dbReference>
<keyword evidence="1" id="KW-1185">Reference proteome</keyword>
<proteinExistence type="predicted"/>
<evidence type="ECO:0000313" key="2">
    <source>
        <dbReference type="RefSeq" id="XP_016943084.2"/>
    </source>
</evidence>
<reference evidence="2" key="1">
    <citation type="submission" date="2025-08" db="UniProtKB">
        <authorList>
            <consortium name="RefSeq"/>
        </authorList>
    </citation>
    <scope>IDENTIFICATION</scope>
</reference>
<accession>A0AB39ZU24</accession>
<organism evidence="1 2">
    <name type="scientific">Drosophila suzukii</name>
    <name type="common">Spotted-wing drosophila fruit fly</name>
    <dbReference type="NCBI Taxonomy" id="28584"/>
    <lineage>
        <taxon>Eukaryota</taxon>
        <taxon>Metazoa</taxon>
        <taxon>Ecdysozoa</taxon>
        <taxon>Arthropoda</taxon>
        <taxon>Hexapoda</taxon>
        <taxon>Insecta</taxon>
        <taxon>Pterygota</taxon>
        <taxon>Neoptera</taxon>
        <taxon>Endopterygota</taxon>
        <taxon>Diptera</taxon>
        <taxon>Brachycera</taxon>
        <taxon>Muscomorpha</taxon>
        <taxon>Ephydroidea</taxon>
        <taxon>Drosophilidae</taxon>
        <taxon>Drosophila</taxon>
        <taxon>Sophophora</taxon>
    </lineage>
</organism>
<sequence>MIKIFKSLRGKGRCLVREFQTRPKIYQEPGVFVHPELRRSIPLVYFRRGDLPQKLDLKLHSSRNCEISPLERNKRCKEYFRQFCRRQHSCFSRTYHWSEFRRKMIYGSY</sequence>
<protein>
    <submittedName>
        <fullName evidence="2">Uncharacterized protein</fullName>
    </submittedName>
</protein>
<name>A0AB39ZU24_DROSZ</name>
<dbReference type="AlphaFoldDB" id="A0AB39ZU24"/>
<dbReference type="GeneID" id="108019701"/>